<proteinExistence type="predicted"/>
<feature type="compositionally biased region" description="Polar residues" evidence="2">
    <location>
        <begin position="766"/>
        <end position="775"/>
    </location>
</feature>
<dbReference type="EMBL" id="JAIWYP010000004">
    <property type="protein sequence ID" value="KAH3842934.1"/>
    <property type="molecule type" value="Genomic_DNA"/>
</dbReference>
<feature type="compositionally biased region" description="Acidic residues" evidence="2">
    <location>
        <begin position="574"/>
        <end position="603"/>
    </location>
</feature>
<evidence type="ECO:0000313" key="4">
    <source>
        <dbReference type="Proteomes" id="UP000828390"/>
    </source>
</evidence>
<evidence type="ECO:0000256" key="1">
    <source>
        <dbReference type="PROSITE-ProRule" id="PRU00339"/>
    </source>
</evidence>
<dbReference type="PROSITE" id="PS50005">
    <property type="entry name" value="TPR"/>
    <property type="match status" value="1"/>
</dbReference>
<organism evidence="3 4">
    <name type="scientific">Dreissena polymorpha</name>
    <name type="common">Zebra mussel</name>
    <name type="synonym">Mytilus polymorpha</name>
    <dbReference type="NCBI Taxonomy" id="45954"/>
    <lineage>
        <taxon>Eukaryota</taxon>
        <taxon>Metazoa</taxon>
        <taxon>Spiralia</taxon>
        <taxon>Lophotrochozoa</taxon>
        <taxon>Mollusca</taxon>
        <taxon>Bivalvia</taxon>
        <taxon>Autobranchia</taxon>
        <taxon>Heteroconchia</taxon>
        <taxon>Euheterodonta</taxon>
        <taxon>Imparidentia</taxon>
        <taxon>Neoheterodontei</taxon>
        <taxon>Myida</taxon>
        <taxon>Dreissenoidea</taxon>
        <taxon>Dreissenidae</taxon>
        <taxon>Dreissena</taxon>
    </lineage>
</organism>
<feature type="compositionally biased region" description="Polar residues" evidence="2">
    <location>
        <begin position="555"/>
        <end position="571"/>
    </location>
</feature>
<dbReference type="InterPro" id="IPR019734">
    <property type="entry name" value="TPR_rpt"/>
</dbReference>
<dbReference type="InterPro" id="IPR011990">
    <property type="entry name" value="TPR-like_helical_dom_sf"/>
</dbReference>
<feature type="compositionally biased region" description="Basic and acidic residues" evidence="2">
    <location>
        <begin position="780"/>
        <end position="800"/>
    </location>
</feature>
<dbReference type="SMART" id="SM00028">
    <property type="entry name" value="TPR"/>
    <property type="match status" value="6"/>
</dbReference>
<keyword evidence="1" id="KW-0802">TPR repeat</keyword>
<evidence type="ECO:0000313" key="3">
    <source>
        <dbReference type="EMBL" id="KAH3842934.1"/>
    </source>
</evidence>
<reference evidence="3" key="1">
    <citation type="journal article" date="2019" name="bioRxiv">
        <title>The Genome of the Zebra Mussel, Dreissena polymorpha: A Resource for Invasive Species Research.</title>
        <authorList>
            <person name="McCartney M.A."/>
            <person name="Auch B."/>
            <person name="Kono T."/>
            <person name="Mallez S."/>
            <person name="Zhang Y."/>
            <person name="Obille A."/>
            <person name="Becker A."/>
            <person name="Abrahante J.E."/>
            <person name="Garbe J."/>
            <person name="Badalamenti J.P."/>
            <person name="Herman A."/>
            <person name="Mangelson H."/>
            <person name="Liachko I."/>
            <person name="Sullivan S."/>
            <person name="Sone E.D."/>
            <person name="Koren S."/>
            <person name="Silverstein K.A.T."/>
            <person name="Beckman K.B."/>
            <person name="Gohl D.M."/>
        </authorList>
    </citation>
    <scope>NUCLEOTIDE SEQUENCE</scope>
    <source>
        <strain evidence="3">Duluth1</strain>
        <tissue evidence="3">Whole animal</tissue>
    </source>
</reference>
<protein>
    <submittedName>
        <fullName evidence="3">Uncharacterized protein</fullName>
    </submittedName>
</protein>
<comment type="caution">
    <text evidence="3">The sequence shown here is derived from an EMBL/GenBank/DDBJ whole genome shotgun (WGS) entry which is preliminary data.</text>
</comment>
<dbReference type="Gene3D" id="1.25.40.10">
    <property type="entry name" value="Tetratricopeptide repeat domain"/>
    <property type="match status" value="2"/>
</dbReference>
<dbReference type="Proteomes" id="UP000828390">
    <property type="component" value="Unassembled WGS sequence"/>
</dbReference>
<dbReference type="AlphaFoldDB" id="A0A9D4KNU7"/>
<feature type="region of interest" description="Disordered" evidence="2">
    <location>
        <begin position="555"/>
        <end position="831"/>
    </location>
</feature>
<gene>
    <name evidence="3" type="ORF">DPMN_116440</name>
</gene>
<sequence length="831" mass="94330">MMQLDNSYSMDQLQDVARKLEDGKAWHNKENLDEAIQCYLEAYKLARDINNDEVERLCAFNVGAEYVCKGNATEAITYLHKASPPNGGRDGTSNADLFLNFGLCYEKYVPPEIEKALDYFEKAFKECKEHDGNNLDLLNLCYDRCMELYAKSDRHPGAAIRLCQEMANVYAQRNRFVDQAERLLEKAYIIHNEKKNSEEEVSQAIDDTLNVIRTAEPVRNECLTVSKILNDLGLLRTQCKEFERATECFEKANEMLNMSHETGQRRDRLAAVILQNLGASYNFVSDFQRAINFLKLAAEGYGKLKYRNGEGQCFINLAYAYSQIAQNDSDALENTKTYFNHALLAAQTSGDRHMMWQAYEGLGDAFFTSGKITKAMDHYRKAYDQVEVDNNRAKDRLWMKLEFLFKNQPGVGPMKTQEPFGMNGSYSHFAVSPGRQSYNPSPRSQGFSMSMTDMEEDKVIRKEFLPSAAGAQPHMSRIEEHPVRPGAIRINETKEAQLEENKKGEKLYGTKTVAWQDKKQRKRFVPVRKRDSLGLHLPKVSQGLSSLERYGSMGQMSIRSRSQHSGSQRLQMDSESEPSSENSDEEEEEEEDIEEDDGDDAADVGDQGIVEEIFKKRSESSLGTLPSNPEDLHGAYMAAIQEKENEETARSDDSEVYTDDESTESEDESQAPAVNKENAARRAPPLPTQSPPHTGTYLKPAQRNMHRRSNNDYSNSDDSENQATSTVQNGRDVESDNSDNSTDIDDDDDDDDTTRKDDDPPYATIGTMNRMQTKPVTEVGSDKEEAYPESKVDQMPRGQREQFLMEQHQKRAPPLPQRPQEEKSSKTCVLM</sequence>
<dbReference type="PANTHER" id="PTHR47050:SF1">
    <property type="entry name" value="TETRATRICOPEPTIDE REPEAT PROTEIN 24-LIKE"/>
    <property type="match status" value="1"/>
</dbReference>
<feature type="repeat" description="TPR" evidence="1">
    <location>
        <begin position="356"/>
        <end position="389"/>
    </location>
</feature>
<keyword evidence="4" id="KW-1185">Reference proteome</keyword>
<accession>A0A9D4KNU7</accession>
<evidence type="ECO:0000256" key="2">
    <source>
        <dbReference type="SAM" id="MobiDB-lite"/>
    </source>
</evidence>
<name>A0A9D4KNU7_DREPO</name>
<feature type="compositionally biased region" description="Acidic residues" evidence="2">
    <location>
        <begin position="742"/>
        <end position="752"/>
    </location>
</feature>
<dbReference type="SUPFAM" id="SSF48452">
    <property type="entry name" value="TPR-like"/>
    <property type="match status" value="2"/>
</dbReference>
<feature type="compositionally biased region" description="Basic and acidic residues" evidence="2">
    <location>
        <begin position="641"/>
        <end position="653"/>
    </location>
</feature>
<dbReference type="InterPro" id="IPR024812">
    <property type="entry name" value="TPR_24"/>
</dbReference>
<feature type="compositionally biased region" description="Acidic residues" evidence="2">
    <location>
        <begin position="654"/>
        <end position="669"/>
    </location>
</feature>
<reference evidence="3" key="2">
    <citation type="submission" date="2020-11" db="EMBL/GenBank/DDBJ databases">
        <authorList>
            <person name="McCartney M.A."/>
            <person name="Auch B."/>
            <person name="Kono T."/>
            <person name="Mallez S."/>
            <person name="Becker A."/>
            <person name="Gohl D.M."/>
            <person name="Silverstein K.A.T."/>
            <person name="Koren S."/>
            <person name="Bechman K.B."/>
            <person name="Herman A."/>
            <person name="Abrahante J.E."/>
            <person name="Garbe J."/>
        </authorList>
    </citation>
    <scope>NUCLEOTIDE SEQUENCE</scope>
    <source>
        <strain evidence="3">Duluth1</strain>
        <tissue evidence="3">Whole animal</tissue>
    </source>
</reference>
<dbReference type="PANTHER" id="PTHR47050">
    <property type="entry name" value="TETRATRICOPEPTIDE REPEAT PROTEIN 24"/>
    <property type="match status" value="1"/>
</dbReference>